<keyword evidence="2" id="KW-1185">Reference proteome</keyword>
<dbReference type="EMBL" id="CP058649">
    <property type="protein sequence ID" value="QUI24484.1"/>
    <property type="molecule type" value="Genomic_DNA"/>
</dbReference>
<dbReference type="RefSeq" id="WP_212695177.1">
    <property type="nucleotide sequence ID" value="NZ_CP058649.1"/>
</dbReference>
<reference evidence="1" key="1">
    <citation type="submission" date="2020-07" db="EMBL/GenBank/DDBJ databases">
        <title>Vallitalea pronyensis genome.</title>
        <authorList>
            <person name="Postec A."/>
        </authorList>
    </citation>
    <scope>NUCLEOTIDE SEQUENCE</scope>
    <source>
        <strain evidence="1">FatNI3</strain>
    </source>
</reference>
<dbReference type="KEGG" id="vpy:HZI73_20225"/>
<name>A0A8J8MN28_9FIRM</name>
<organism evidence="1 2">
    <name type="scientific">Vallitalea pronyensis</name>
    <dbReference type="NCBI Taxonomy" id="1348613"/>
    <lineage>
        <taxon>Bacteria</taxon>
        <taxon>Bacillati</taxon>
        <taxon>Bacillota</taxon>
        <taxon>Clostridia</taxon>
        <taxon>Lachnospirales</taxon>
        <taxon>Vallitaleaceae</taxon>
        <taxon>Vallitalea</taxon>
    </lineage>
</organism>
<protein>
    <submittedName>
        <fullName evidence="1">Uncharacterized protein</fullName>
    </submittedName>
</protein>
<gene>
    <name evidence="1" type="ORF">HZI73_20225</name>
</gene>
<evidence type="ECO:0000313" key="1">
    <source>
        <dbReference type="EMBL" id="QUI24484.1"/>
    </source>
</evidence>
<proteinExistence type="predicted"/>
<dbReference type="Proteomes" id="UP000683246">
    <property type="component" value="Chromosome"/>
</dbReference>
<sequence>MKKYISVVLLGLIVIISLIVNRPRTWKDISEISSKEKINGGFCVVFKTNQGNLGDTDVQIQLSPEAINTIYDMMNQNKYRRIASKKSFLVSQEDKFWSIQLYFRTHKHMEVTFYVSGYLVIDEKAYELATGKTNTVKKIHDIFEYLDSQSQS</sequence>
<accession>A0A8J8MN28</accession>
<evidence type="ECO:0000313" key="2">
    <source>
        <dbReference type="Proteomes" id="UP000683246"/>
    </source>
</evidence>
<dbReference type="AlphaFoldDB" id="A0A8J8MN28"/>